<dbReference type="OrthoDB" id="2012657at2759"/>
<reference evidence="3" key="1">
    <citation type="journal article" date="2019" name="Plant Biotechnol. J.">
        <title>Genome sequencing of the Australian wild diploid species Gossypium australe highlights disease resistance and delayed gland morphogenesis.</title>
        <authorList>
            <person name="Cai Y."/>
            <person name="Cai X."/>
            <person name="Wang Q."/>
            <person name="Wang P."/>
            <person name="Zhang Y."/>
            <person name="Cai C."/>
            <person name="Xu Y."/>
            <person name="Wang K."/>
            <person name="Zhou Z."/>
            <person name="Wang C."/>
            <person name="Geng S."/>
            <person name="Li B."/>
            <person name="Dong Q."/>
            <person name="Hou Y."/>
            <person name="Wang H."/>
            <person name="Ai P."/>
            <person name="Liu Z."/>
            <person name="Yi F."/>
            <person name="Sun M."/>
            <person name="An G."/>
            <person name="Cheng J."/>
            <person name="Zhang Y."/>
            <person name="Shi Q."/>
            <person name="Xie Y."/>
            <person name="Shi X."/>
            <person name="Chang Y."/>
            <person name="Huang F."/>
            <person name="Chen Y."/>
            <person name="Hong S."/>
            <person name="Mi L."/>
            <person name="Sun Q."/>
            <person name="Zhang L."/>
            <person name="Zhou B."/>
            <person name="Peng R."/>
            <person name="Zhang X."/>
            <person name="Liu F."/>
        </authorList>
    </citation>
    <scope>NUCLEOTIDE SEQUENCE [LARGE SCALE GENOMIC DNA]</scope>
    <source>
        <strain evidence="3">cv. PA1801</strain>
    </source>
</reference>
<dbReference type="EMBL" id="SMMG02000006">
    <property type="protein sequence ID" value="KAA3471342.1"/>
    <property type="molecule type" value="Genomic_DNA"/>
</dbReference>
<evidence type="ECO:0000259" key="1">
    <source>
        <dbReference type="Pfam" id="PF07727"/>
    </source>
</evidence>
<dbReference type="InterPro" id="IPR013103">
    <property type="entry name" value="RVT_2"/>
</dbReference>
<dbReference type="AlphaFoldDB" id="A0A5B6VQK0"/>
<feature type="domain" description="Reverse transcriptase Ty1/copia-type" evidence="1">
    <location>
        <begin position="1"/>
        <end position="102"/>
    </location>
</feature>
<proteinExistence type="predicted"/>
<accession>A0A5B6VQK0</accession>
<comment type="caution">
    <text evidence="2">The sequence shown here is derived from an EMBL/GenBank/DDBJ whole genome shotgun (WGS) entry which is preliminary data.</text>
</comment>
<evidence type="ECO:0000313" key="3">
    <source>
        <dbReference type="Proteomes" id="UP000325315"/>
    </source>
</evidence>
<organism evidence="2 3">
    <name type="scientific">Gossypium australe</name>
    <dbReference type="NCBI Taxonomy" id="47621"/>
    <lineage>
        <taxon>Eukaryota</taxon>
        <taxon>Viridiplantae</taxon>
        <taxon>Streptophyta</taxon>
        <taxon>Embryophyta</taxon>
        <taxon>Tracheophyta</taxon>
        <taxon>Spermatophyta</taxon>
        <taxon>Magnoliopsida</taxon>
        <taxon>eudicotyledons</taxon>
        <taxon>Gunneridae</taxon>
        <taxon>Pentapetalae</taxon>
        <taxon>rosids</taxon>
        <taxon>malvids</taxon>
        <taxon>Malvales</taxon>
        <taxon>Malvaceae</taxon>
        <taxon>Malvoideae</taxon>
        <taxon>Gossypium</taxon>
    </lineage>
</organism>
<protein>
    <recommendedName>
        <fullName evidence="1">Reverse transcriptase Ty1/copia-type domain-containing protein</fullName>
    </recommendedName>
</protein>
<name>A0A5B6VQK0_9ROSI</name>
<dbReference type="Proteomes" id="UP000325315">
    <property type="component" value="Unassembled WGS sequence"/>
</dbReference>
<evidence type="ECO:0000313" key="2">
    <source>
        <dbReference type="EMBL" id="KAA3471342.1"/>
    </source>
</evidence>
<dbReference type="Pfam" id="PF07727">
    <property type="entry name" value="RVT_2"/>
    <property type="match status" value="1"/>
</dbReference>
<sequence length="122" mass="14006">MQQPPGYVQYDVDGQSLVCQLTKALYGLRQALIAWFDKLKSYLQYVGFVGSKSDASLFIRVTNMARIYVLVYVDNIIIIGNSTQEIDVFVEQLHSEFSLKDIIIFWVLRSLAWLTELFTVST</sequence>
<gene>
    <name evidence="2" type="ORF">EPI10_016972</name>
</gene>
<keyword evidence="3" id="KW-1185">Reference proteome</keyword>